<evidence type="ECO:0000313" key="2">
    <source>
        <dbReference type="WBParaSite" id="JU765_v2.g1384.t1"/>
    </source>
</evidence>
<evidence type="ECO:0000313" key="1">
    <source>
        <dbReference type="Proteomes" id="UP000887576"/>
    </source>
</evidence>
<sequence length="146" mass="16514">MSVLLVGSLSRIREMSARFASVERDRQHYRTTKIILVIMSIFICVEFPQGILAVAQSLMTVPHQDFLGDVFEMLTLLASCIIFALFCSMNSRLRTAFYDFAAKFCIFAYVCQSSKVNKTTLVKNDFLDAAQARTLVDWDATKAVHL</sequence>
<reference evidence="2" key="1">
    <citation type="submission" date="2022-11" db="UniProtKB">
        <authorList>
            <consortium name="WormBaseParasite"/>
        </authorList>
    </citation>
    <scope>IDENTIFICATION</scope>
</reference>
<dbReference type="Proteomes" id="UP000887576">
    <property type="component" value="Unplaced"/>
</dbReference>
<name>A0AC34Q7W8_9BILA</name>
<dbReference type="WBParaSite" id="JU765_v2.g1384.t1">
    <property type="protein sequence ID" value="JU765_v2.g1384.t1"/>
    <property type="gene ID" value="JU765_v2.g1384"/>
</dbReference>
<organism evidence="1 2">
    <name type="scientific">Panagrolaimus sp. JU765</name>
    <dbReference type="NCBI Taxonomy" id="591449"/>
    <lineage>
        <taxon>Eukaryota</taxon>
        <taxon>Metazoa</taxon>
        <taxon>Ecdysozoa</taxon>
        <taxon>Nematoda</taxon>
        <taxon>Chromadorea</taxon>
        <taxon>Rhabditida</taxon>
        <taxon>Tylenchina</taxon>
        <taxon>Panagrolaimomorpha</taxon>
        <taxon>Panagrolaimoidea</taxon>
        <taxon>Panagrolaimidae</taxon>
        <taxon>Panagrolaimus</taxon>
    </lineage>
</organism>
<proteinExistence type="predicted"/>
<accession>A0AC34Q7W8</accession>
<protein>
    <submittedName>
        <fullName evidence="2">Uncharacterized protein</fullName>
    </submittedName>
</protein>